<protein>
    <recommendedName>
        <fullName evidence="3 8">Carbonic anhydrase</fullName>
        <ecNumber evidence="3 8">4.2.1.1</ecNumber>
    </recommendedName>
</protein>
<evidence type="ECO:0000256" key="5">
    <source>
        <dbReference type="ARBA" id="ARBA00022833"/>
    </source>
</evidence>
<comment type="cofactor">
    <cofactor evidence="1 8">
        <name>Zn(2+)</name>
        <dbReference type="ChEBI" id="CHEBI:29105"/>
    </cofactor>
</comment>
<feature type="domain" description="Alpha-carbonic anhydrase" evidence="10">
    <location>
        <begin position="2"/>
        <end position="272"/>
    </location>
</feature>
<dbReference type="InterPro" id="IPR023561">
    <property type="entry name" value="Carbonic_anhydrase_a-class"/>
</dbReference>
<dbReference type="CDD" id="cd00326">
    <property type="entry name" value="alpha_CA"/>
    <property type="match status" value="1"/>
</dbReference>
<feature type="region of interest" description="Disordered" evidence="9">
    <location>
        <begin position="435"/>
        <end position="482"/>
    </location>
</feature>
<dbReference type="GO" id="GO:0008270">
    <property type="term" value="F:zinc ion binding"/>
    <property type="evidence" value="ECO:0007669"/>
    <property type="project" value="UniProtKB-UniRule"/>
</dbReference>
<dbReference type="SMART" id="SM01057">
    <property type="entry name" value="Carb_anhydrase"/>
    <property type="match status" value="2"/>
</dbReference>
<evidence type="ECO:0000256" key="6">
    <source>
        <dbReference type="ARBA" id="ARBA00023239"/>
    </source>
</evidence>
<evidence type="ECO:0000256" key="7">
    <source>
        <dbReference type="ARBA" id="ARBA00048348"/>
    </source>
</evidence>
<keyword evidence="6 8" id="KW-0456">Lyase</keyword>
<dbReference type="InterPro" id="IPR001148">
    <property type="entry name" value="CA_dom"/>
</dbReference>
<dbReference type="SUPFAM" id="SSF51069">
    <property type="entry name" value="Carbonic anhydrase"/>
    <property type="match status" value="2"/>
</dbReference>
<proteinExistence type="inferred from homology"/>
<dbReference type="GO" id="GO:0005737">
    <property type="term" value="C:cytoplasm"/>
    <property type="evidence" value="ECO:0007669"/>
    <property type="project" value="TreeGrafter"/>
</dbReference>
<dbReference type="Gene3D" id="3.10.200.10">
    <property type="entry name" value="Alpha carbonic anhydrase"/>
    <property type="match status" value="2"/>
</dbReference>
<organism evidence="11 12">
    <name type="scientific">Stylophora pistillata</name>
    <name type="common">Smooth cauliflower coral</name>
    <dbReference type="NCBI Taxonomy" id="50429"/>
    <lineage>
        <taxon>Eukaryota</taxon>
        <taxon>Metazoa</taxon>
        <taxon>Cnidaria</taxon>
        <taxon>Anthozoa</taxon>
        <taxon>Hexacorallia</taxon>
        <taxon>Scleractinia</taxon>
        <taxon>Astrocoeniina</taxon>
        <taxon>Pocilloporidae</taxon>
        <taxon>Stylophora</taxon>
    </lineage>
</organism>
<evidence type="ECO:0000256" key="8">
    <source>
        <dbReference type="RuleBase" id="RU367011"/>
    </source>
</evidence>
<dbReference type="STRING" id="50429.A0A2B4S3Q4"/>
<dbReference type="PANTHER" id="PTHR18952">
    <property type="entry name" value="CARBONIC ANHYDRASE"/>
    <property type="match status" value="1"/>
</dbReference>
<dbReference type="EC" id="4.2.1.1" evidence="3 8"/>
<evidence type="ECO:0000313" key="12">
    <source>
        <dbReference type="Proteomes" id="UP000225706"/>
    </source>
</evidence>
<dbReference type="PROSITE" id="PS00162">
    <property type="entry name" value="ALPHA_CA_1"/>
    <property type="match status" value="1"/>
</dbReference>
<dbReference type="InterPro" id="IPR018338">
    <property type="entry name" value="Carbonic_anhydrase_a-class_CS"/>
</dbReference>
<feature type="compositionally biased region" description="Basic and acidic residues" evidence="9">
    <location>
        <begin position="327"/>
        <end position="339"/>
    </location>
</feature>
<evidence type="ECO:0000256" key="3">
    <source>
        <dbReference type="ARBA" id="ARBA00012925"/>
    </source>
</evidence>
<feature type="compositionally biased region" description="Basic and acidic residues" evidence="9">
    <location>
        <begin position="347"/>
        <end position="357"/>
    </location>
</feature>
<keyword evidence="12" id="KW-1185">Reference proteome</keyword>
<evidence type="ECO:0000256" key="4">
    <source>
        <dbReference type="ARBA" id="ARBA00022723"/>
    </source>
</evidence>
<evidence type="ECO:0000256" key="2">
    <source>
        <dbReference type="ARBA" id="ARBA00010718"/>
    </source>
</evidence>
<dbReference type="AlphaFoldDB" id="A0A2B4S3Q4"/>
<dbReference type="InterPro" id="IPR036398">
    <property type="entry name" value="CA_dom_sf"/>
</dbReference>
<comment type="similarity">
    <text evidence="2 8">Belongs to the alpha-carbonic anhydrase family.</text>
</comment>
<evidence type="ECO:0000313" key="11">
    <source>
        <dbReference type="EMBL" id="PFX23400.1"/>
    </source>
</evidence>
<sequence length="619" mass="67906">MAPWGYEKDNGPAHWHKDCPIANGKNQSPIDLINGEVKYDSGLKPLTAKYVPFSDAKFLNNGHSVQFQPSAGNGSELTGGPLAVKYNFEQFHFHWGNNDTEGSEHRVDGKMYPAELHFVHWNSTNPSFKDAVGSGGPNGLAVLGFFLKVGAENAALKPITDLIPKVKDAGTSVTVPSNFDMQAILPATLTDYYTYDGSLTTPPLAECVKWIVFKQPLEVSAAQMEAFRSVINRDGKPMGSSSSGSFLKTNNVCSDPLQAAEPPTWRQVPLRPKATCIRYTCKGGTTPVPRCELDSCGKSQMALLKRIQQGAEGCPEGVHALQGAHGGLRERPRVRDRGRGRGPPLRGHPDRQAEGDQGRPPALRLGHPVPPVPVRLQGVREAPRRHPRLQEAVLPRGLQVGARDELRGRRRGDRDPGLLPAGRLLHLQGEVHRRELPLRRPRNAEEDYGLGGLHRAPVPPRRRAEGRDPQGPEAEGRRPLPGGVQVYLYGQEARAAARLLLRGLQAGHHLPQRGLHHRGAVRARRGPPPPVPVAAATLDHNQPYHICRALTDYYTYDGSLTTPPLAECVKWIVFKQPLEVSAAQMEAFRSVINRDGKPMGGNYRPPCPLHDRAVKTSFK</sequence>
<dbReference type="GO" id="GO:0004089">
    <property type="term" value="F:carbonate dehydratase activity"/>
    <property type="evidence" value="ECO:0007669"/>
    <property type="project" value="UniProtKB-UniRule"/>
</dbReference>
<keyword evidence="4 8" id="KW-0479">Metal-binding</keyword>
<feature type="domain" description="Alpha-carbonic anhydrase" evidence="10">
    <location>
        <begin position="552"/>
        <end position="618"/>
    </location>
</feature>
<evidence type="ECO:0000259" key="10">
    <source>
        <dbReference type="PROSITE" id="PS51144"/>
    </source>
</evidence>
<comment type="catalytic activity">
    <reaction evidence="7 8">
        <text>hydrogencarbonate + H(+) = CO2 + H2O</text>
        <dbReference type="Rhea" id="RHEA:10748"/>
        <dbReference type="ChEBI" id="CHEBI:15377"/>
        <dbReference type="ChEBI" id="CHEBI:15378"/>
        <dbReference type="ChEBI" id="CHEBI:16526"/>
        <dbReference type="ChEBI" id="CHEBI:17544"/>
        <dbReference type="EC" id="4.2.1.1"/>
    </reaction>
</comment>
<dbReference type="Proteomes" id="UP000225706">
    <property type="component" value="Unassembled WGS sequence"/>
</dbReference>
<evidence type="ECO:0000256" key="9">
    <source>
        <dbReference type="SAM" id="MobiDB-lite"/>
    </source>
</evidence>
<comment type="caution">
    <text evidence="11">The sequence shown here is derived from an EMBL/GenBank/DDBJ whole genome shotgun (WGS) entry which is preliminary data.</text>
</comment>
<dbReference type="PANTHER" id="PTHR18952:SF141">
    <property type="entry name" value="CARBONIC ANHYDRASE"/>
    <property type="match status" value="1"/>
</dbReference>
<feature type="compositionally biased region" description="Basic and acidic residues" evidence="9">
    <location>
        <begin position="435"/>
        <end position="445"/>
    </location>
</feature>
<comment type="function">
    <text evidence="8">Reversible hydration of carbon dioxide.</text>
</comment>
<evidence type="ECO:0000256" key="1">
    <source>
        <dbReference type="ARBA" id="ARBA00001947"/>
    </source>
</evidence>
<feature type="region of interest" description="Disordered" evidence="9">
    <location>
        <begin position="322"/>
        <end position="374"/>
    </location>
</feature>
<dbReference type="OrthoDB" id="429145at2759"/>
<name>A0A2B4S3Q4_STYPI</name>
<dbReference type="Pfam" id="PF00194">
    <property type="entry name" value="Carb_anhydrase"/>
    <property type="match status" value="2"/>
</dbReference>
<gene>
    <name evidence="11" type="primary">ca2</name>
    <name evidence="11" type="ORF">AWC38_SpisGene12076</name>
</gene>
<dbReference type="PROSITE" id="PS51144">
    <property type="entry name" value="ALPHA_CA_2"/>
    <property type="match status" value="2"/>
</dbReference>
<feature type="compositionally biased region" description="Basic and acidic residues" evidence="9">
    <location>
        <begin position="462"/>
        <end position="478"/>
    </location>
</feature>
<reference evidence="12" key="1">
    <citation type="journal article" date="2017" name="bioRxiv">
        <title>Comparative analysis of the genomes of Stylophora pistillata and Acropora digitifera provides evidence for extensive differences between species of corals.</title>
        <authorList>
            <person name="Voolstra C.R."/>
            <person name="Li Y."/>
            <person name="Liew Y.J."/>
            <person name="Baumgarten S."/>
            <person name="Zoccola D."/>
            <person name="Flot J.-F."/>
            <person name="Tambutte S."/>
            <person name="Allemand D."/>
            <person name="Aranda M."/>
        </authorList>
    </citation>
    <scope>NUCLEOTIDE SEQUENCE [LARGE SCALE GENOMIC DNA]</scope>
</reference>
<accession>A0A2B4S3Q4</accession>
<dbReference type="EMBL" id="LSMT01000209">
    <property type="protein sequence ID" value="PFX23400.1"/>
    <property type="molecule type" value="Genomic_DNA"/>
</dbReference>
<keyword evidence="5 8" id="KW-0862">Zinc</keyword>